<organism evidence="7 8">
    <name type="scientific">candidate division WS6 bacterium 36_33</name>
    <dbReference type="NCBI Taxonomy" id="1641388"/>
    <lineage>
        <taxon>Bacteria</taxon>
        <taxon>Candidatus Dojkabacteria</taxon>
    </lineage>
</organism>
<protein>
    <submittedName>
        <fullName evidence="7">Glycosyl transferase</fullName>
    </submittedName>
</protein>
<evidence type="ECO:0000256" key="2">
    <source>
        <dbReference type="ARBA" id="ARBA00022475"/>
    </source>
</evidence>
<dbReference type="AlphaFoldDB" id="A0A117LU00"/>
<dbReference type="GO" id="GO:0005886">
    <property type="term" value="C:plasma membrane"/>
    <property type="evidence" value="ECO:0007669"/>
    <property type="project" value="UniProtKB-SubCell"/>
</dbReference>
<dbReference type="PANTHER" id="PTHR43646:SF2">
    <property type="entry name" value="GLYCOSYLTRANSFERASE 2-LIKE DOMAIN-CONTAINING PROTEIN"/>
    <property type="match status" value="1"/>
</dbReference>
<gene>
    <name evidence="7" type="ORF">XD87_0234</name>
</gene>
<dbReference type="InterPro" id="IPR029044">
    <property type="entry name" value="Nucleotide-diphossugar_trans"/>
</dbReference>
<dbReference type="Gene3D" id="3.90.550.10">
    <property type="entry name" value="Spore Coat Polysaccharide Biosynthesis Protein SpsA, Chain A"/>
    <property type="match status" value="1"/>
</dbReference>
<evidence type="ECO:0000256" key="3">
    <source>
        <dbReference type="ARBA" id="ARBA00022676"/>
    </source>
</evidence>
<keyword evidence="4 7" id="KW-0808">Transferase</keyword>
<dbReference type="Proteomes" id="UP000053469">
    <property type="component" value="Unassembled WGS sequence"/>
</dbReference>
<dbReference type="EMBL" id="LGGI01000025">
    <property type="protein sequence ID" value="KUK67254.1"/>
    <property type="molecule type" value="Genomic_DNA"/>
</dbReference>
<dbReference type="PANTHER" id="PTHR43646">
    <property type="entry name" value="GLYCOSYLTRANSFERASE"/>
    <property type="match status" value="1"/>
</dbReference>
<evidence type="ECO:0000259" key="6">
    <source>
        <dbReference type="Pfam" id="PF00535"/>
    </source>
</evidence>
<keyword evidence="2" id="KW-1003">Cell membrane</keyword>
<feature type="domain" description="Glycosyltransferase 2-like" evidence="6">
    <location>
        <begin position="3"/>
        <end position="122"/>
    </location>
</feature>
<evidence type="ECO:0000313" key="8">
    <source>
        <dbReference type="Proteomes" id="UP000053469"/>
    </source>
</evidence>
<evidence type="ECO:0000256" key="4">
    <source>
        <dbReference type="ARBA" id="ARBA00022679"/>
    </source>
</evidence>
<keyword evidence="3" id="KW-0328">Glycosyltransferase</keyword>
<name>A0A117LU00_9BACT</name>
<proteinExistence type="predicted"/>
<sequence length="261" mass="29645">MISVIIPTLNEEETILDCLRSLSAQSIPRDSYEIIVVDGDSSDRTCSIAATLADQVISQKRAGIGGARGDGAAAAKGDIFVFTDADTRHPPTWLETIREKLTTSGYDVCTGPVRFYNRTLRSDIIQVWRRHYLLFHLFGFYWLIGSNTAVLKEVYFRAGGHRDISILEDYDLSRRLAATDARCIYDRSTAVFTSARRIKGILGYTGVYLTGFYHYHITRSETDLLYYPHSHEIISQRFAMPDDLRKVRQKILAAWVKMFQG</sequence>
<evidence type="ECO:0000256" key="1">
    <source>
        <dbReference type="ARBA" id="ARBA00004236"/>
    </source>
</evidence>
<dbReference type="InterPro" id="IPR001173">
    <property type="entry name" value="Glyco_trans_2-like"/>
</dbReference>
<comment type="subcellular location">
    <subcellularLocation>
        <location evidence="1">Cell membrane</location>
    </subcellularLocation>
</comment>
<accession>A0A117LU00</accession>
<keyword evidence="5" id="KW-0472">Membrane</keyword>
<evidence type="ECO:0000313" key="7">
    <source>
        <dbReference type="EMBL" id="KUK67254.1"/>
    </source>
</evidence>
<dbReference type="GO" id="GO:0016757">
    <property type="term" value="F:glycosyltransferase activity"/>
    <property type="evidence" value="ECO:0007669"/>
    <property type="project" value="UniProtKB-KW"/>
</dbReference>
<dbReference type="Pfam" id="PF00535">
    <property type="entry name" value="Glycos_transf_2"/>
    <property type="match status" value="1"/>
</dbReference>
<evidence type="ECO:0000256" key="5">
    <source>
        <dbReference type="ARBA" id="ARBA00023136"/>
    </source>
</evidence>
<dbReference type="SUPFAM" id="SSF53448">
    <property type="entry name" value="Nucleotide-diphospho-sugar transferases"/>
    <property type="match status" value="1"/>
</dbReference>
<reference evidence="8" key="1">
    <citation type="journal article" date="2015" name="MBio">
        <title>Genome-Resolved Metagenomic Analysis Reveals Roles for Candidate Phyla and Other Microbial Community Members in Biogeochemical Transformations in Oil Reservoirs.</title>
        <authorList>
            <person name="Hu P."/>
            <person name="Tom L."/>
            <person name="Singh A."/>
            <person name="Thomas B.C."/>
            <person name="Baker B.J."/>
            <person name="Piceno Y.M."/>
            <person name="Andersen G.L."/>
            <person name="Banfield J.F."/>
        </authorList>
    </citation>
    <scope>NUCLEOTIDE SEQUENCE [LARGE SCALE GENOMIC DNA]</scope>
</reference>
<comment type="caution">
    <text evidence="7">The sequence shown here is derived from an EMBL/GenBank/DDBJ whole genome shotgun (WGS) entry which is preliminary data.</text>
</comment>